<sequence>MQPGVNNQAQTNAKMESANVPQISNTWAKDQIPNSEEASDRLQITGLERYISHSAVANFGVIILASWESFAVAFQFALANGSPASMFCGSILAGLGACAVGLSLAELASM</sequence>
<feature type="transmembrane region" description="Helical" evidence="1">
    <location>
        <begin position="84"/>
        <end position="105"/>
    </location>
</feature>
<accession>A0A8H6ILN4</accession>
<evidence type="ECO:0000256" key="1">
    <source>
        <dbReference type="SAM" id="Phobius"/>
    </source>
</evidence>
<evidence type="ECO:0000313" key="2">
    <source>
        <dbReference type="EMBL" id="KAF6784451.1"/>
    </source>
</evidence>
<name>A0A8H6ILN4_9PEZI</name>
<proteinExistence type="predicted"/>
<dbReference type="EMBL" id="WIGM01002062">
    <property type="protein sequence ID" value="KAF6784451.1"/>
    <property type="molecule type" value="Genomic_DNA"/>
</dbReference>
<keyword evidence="1" id="KW-0812">Transmembrane</keyword>
<gene>
    <name evidence="2" type="ORF">CMUS01_16617</name>
</gene>
<comment type="caution">
    <text evidence="2">The sequence shown here is derived from an EMBL/GenBank/DDBJ whole genome shotgun (WGS) entry which is preliminary data.</text>
</comment>
<dbReference type="OrthoDB" id="3257095at2759"/>
<dbReference type="AlphaFoldDB" id="A0A8H6ILN4"/>
<dbReference type="Proteomes" id="UP000639643">
    <property type="component" value="Unassembled WGS sequence"/>
</dbReference>
<feature type="transmembrane region" description="Helical" evidence="1">
    <location>
        <begin position="56"/>
        <end position="78"/>
    </location>
</feature>
<keyword evidence="1" id="KW-0472">Membrane</keyword>
<keyword evidence="1" id="KW-1133">Transmembrane helix</keyword>
<protein>
    <submittedName>
        <fullName evidence="2">LPXTG-domain-containing protein</fullName>
    </submittedName>
</protein>
<organism evidence="2 3">
    <name type="scientific">Colletotrichum musicola</name>
    <dbReference type="NCBI Taxonomy" id="2175873"/>
    <lineage>
        <taxon>Eukaryota</taxon>
        <taxon>Fungi</taxon>
        <taxon>Dikarya</taxon>
        <taxon>Ascomycota</taxon>
        <taxon>Pezizomycotina</taxon>
        <taxon>Sordariomycetes</taxon>
        <taxon>Hypocreomycetidae</taxon>
        <taxon>Glomerellales</taxon>
        <taxon>Glomerellaceae</taxon>
        <taxon>Colletotrichum</taxon>
        <taxon>Colletotrichum orchidearum species complex</taxon>
    </lineage>
</organism>
<evidence type="ECO:0000313" key="3">
    <source>
        <dbReference type="Proteomes" id="UP000639643"/>
    </source>
</evidence>
<reference evidence="2" key="1">
    <citation type="journal article" date="2020" name="Phytopathology">
        <title>Genome Sequence Resources of Colletotrichum truncatum, C. plurivorum, C. musicola, and C. sojae: Four Species Pathogenic to Soybean (Glycine max).</title>
        <authorList>
            <person name="Rogerio F."/>
            <person name="Boufleur T.R."/>
            <person name="Ciampi-Guillardi M."/>
            <person name="Sukno S.A."/>
            <person name="Thon M.R."/>
            <person name="Massola Junior N.S."/>
            <person name="Baroncelli R."/>
        </authorList>
    </citation>
    <scope>NUCLEOTIDE SEQUENCE</scope>
    <source>
        <strain evidence="2">LFN0074</strain>
    </source>
</reference>
<keyword evidence="3" id="KW-1185">Reference proteome</keyword>